<evidence type="ECO:0000313" key="2">
    <source>
        <dbReference type="EMBL" id="QDV69343.1"/>
    </source>
</evidence>
<dbReference type="EMBL" id="CP036348">
    <property type="protein sequence ID" value="QDV69343.1"/>
    <property type="molecule type" value="Genomic_DNA"/>
</dbReference>
<dbReference type="AlphaFoldDB" id="A0A518JUX5"/>
<gene>
    <name evidence="2" type="ORF">Poly24_30580</name>
</gene>
<feature type="signal peptide" evidence="1">
    <location>
        <begin position="1"/>
        <end position="23"/>
    </location>
</feature>
<keyword evidence="1" id="KW-0732">Signal</keyword>
<keyword evidence="3" id="KW-1185">Reference proteome</keyword>
<evidence type="ECO:0000256" key="1">
    <source>
        <dbReference type="SAM" id="SignalP"/>
    </source>
</evidence>
<dbReference type="OrthoDB" id="269147at2"/>
<reference evidence="2 3" key="1">
    <citation type="submission" date="2019-02" db="EMBL/GenBank/DDBJ databases">
        <title>Deep-cultivation of Planctomycetes and their phenomic and genomic characterization uncovers novel biology.</title>
        <authorList>
            <person name="Wiegand S."/>
            <person name="Jogler M."/>
            <person name="Boedeker C."/>
            <person name="Pinto D."/>
            <person name="Vollmers J."/>
            <person name="Rivas-Marin E."/>
            <person name="Kohn T."/>
            <person name="Peeters S.H."/>
            <person name="Heuer A."/>
            <person name="Rast P."/>
            <person name="Oberbeckmann S."/>
            <person name="Bunk B."/>
            <person name="Jeske O."/>
            <person name="Meyerdierks A."/>
            <person name="Storesund J.E."/>
            <person name="Kallscheuer N."/>
            <person name="Luecker S."/>
            <person name="Lage O.M."/>
            <person name="Pohl T."/>
            <person name="Merkel B.J."/>
            <person name="Hornburger P."/>
            <person name="Mueller R.-W."/>
            <person name="Bruemmer F."/>
            <person name="Labrenz M."/>
            <person name="Spormann A.M."/>
            <person name="Op den Camp H."/>
            <person name="Overmann J."/>
            <person name="Amann R."/>
            <person name="Jetten M.S.M."/>
            <person name="Mascher T."/>
            <person name="Medema M.H."/>
            <person name="Devos D.P."/>
            <person name="Kaster A.-K."/>
            <person name="Ovreas L."/>
            <person name="Rohde M."/>
            <person name="Galperin M.Y."/>
            <person name="Jogler C."/>
        </authorList>
    </citation>
    <scope>NUCLEOTIDE SEQUENCE [LARGE SCALE GENOMIC DNA]</scope>
    <source>
        <strain evidence="2 3">Poly24</strain>
    </source>
</reference>
<dbReference type="RefSeq" id="WP_145096679.1">
    <property type="nucleotide sequence ID" value="NZ_CP036348.1"/>
</dbReference>
<evidence type="ECO:0000313" key="3">
    <source>
        <dbReference type="Proteomes" id="UP000315082"/>
    </source>
</evidence>
<name>A0A518JUX5_9BACT</name>
<sequence length="293" mass="31885" precursor="true">MSIRQSILRTVCLLGIFCSAVGAIDTAEAVEAVSRDFQVRPLERIPAGTEIKPEGTQGWSDLVLFVKGSLGKGDVDAASSTVRDYAALFNLAYMANVAKDSEGNYTLDKIGIGFTTKIDGRDVVISSDTHKPLGADLGMIGGAVFSANERALDDIVQVARYRDGVIFDAPTIMLRDGKHKKVIVRFFVWVSPQGTVGTVCWALDGYGHPEYAPIDNDVVLLRPHLVEDRVMHVDGNRFTFGIPSEDAFAVVSLPPGREYKVDNDLATLLAKKQYDPQTFFTTVQKLSQALSAN</sequence>
<dbReference type="KEGG" id="rcf:Poly24_30580"/>
<protein>
    <submittedName>
        <fullName evidence="2">Uncharacterized protein</fullName>
    </submittedName>
</protein>
<dbReference type="Proteomes" id="UP000315082">
    <property type="component" value="Chromosome"/>
</dbReference>
<proteinExistence type="predicted"/>
<accession>A0A518JUX5</accession>
<organism evidence="2 3">
    <name type="scientific">Rosistilla carotiformis</name>
    <dbReference type="NCBI Taxonomy" id="2528017"/>
    <lineage>
        <taxon>Bacteria</taxon>
        <taxon>Pseudomonadati</taxon>
        <taxon>Planctomycetota</taxon>
        <taxon>Planctomycetia</taxon>
        <taxon>Pirellulales</taxon>
        <taxon>Pirellulaceae</taxon>
        <taxon>Rosistilla</taxon>
    </lineage>
</organism>
<feature type="chain" id="PRO_5022153711" evidence="1">
    <location>
        <begin position="24"/>
        <end position="293"/>
    </location>
</feature>